<evidence type="ECO:0000256" key="3">
    <source>
        <dbReference type="SAM" id="SignalP"/>
    </source>
</evidence>
<sequence length="336" mass="37550">MIRFSRYSLLTFLFLAASFLSAEVWMQAVRHTSFCTTSACDVVGEYIRFGEGNLIKMGAAFFWFLWGLVFFGGRYDKKWIWGLASLLLFGALAFDGAILGFQFMGLKEKCLLCVIVGATLFVGLCLFAWVRRSLLAVFLGVAVWCGGFTANSILDLNVVPPAIVDTAFSTWETAPDNAPQHVLFFSLHCDHCSKILANLSINAHTLPGKWHLASTDNKEDDLYRLATVQNADASKENLFLEVLRVESLDTIDPVPVSEDLRQTVRTARAYFKMKGYTGIPVLVVMERPGWEMVLRGEGNITEYLRVRGFLKRELQFPNHAPRPAENATAGKIPGQE</sequence>
<evidence type="ECO:0000313" key="4">
    <source>
        <dbReference type="EMBL" id="SFK50692.1"/>
    </source>
</evidence>
<reference evidence="5" key="1">
    <citation type="submission" date="2016-10" db="EMBL/GenBank/DDBJ databases">
        <authorList>
            <person name="Varghese N."/>
            <person name="Submissions S."/>
        </authorList>
    </citation>
    <scope>NUCLEOTIDE SEQUENCE [LARGE SCALE GENOMIC DNA]</scope>
    <source>
        <strain evidence="5">DSM 5918</strain>
    </source>
</reference>
<evidence type="ECO:0000313" key="5">
    <source>
        <dbReference type="Proteomes" id="UP000198635"/>
    </source>
</evidence>
<keyword evidence="2" id="KW-0472">Membrane</keyword>
<accession>A0A1I4A2S7</accession>
<dbReference type="STRING" id="52560.SAMN04488082_12921"/>
<evidence type="ECO:0000256" key="2">
    <source>
        <dbReference type="SAM" id="Phobius"/>
    </source>
</evidence>
<dbReference type="OrthoDB" id="5470060at2"/>
<gene>
    <name evidence="4" type="ORF">SAMN04488082_12921</name>
</gene>
<feature type="chain" id="PRO_5011549884" description="Vitamin K epoxide reductase family protein" evidence="3">
    <location>
        <begin position="23"/>
        <end position="336"/>
    </location>
</feature>
<keyword evidence="2" id="KW-0812">Transmembrane</keyword>
<evidence type="ECO:0000256" key="1">
    <source>
        <dbReference type="SAM" id="MobiDB-lite"/>
    </source>
</evidence>
<feature type="transmembrane region" description="Helical" evidence="2">
    <location>
        <begin position="134"/>
        <end position="154"/>
    </location>
</feature>
<keyword evidence="2" id="KW-1133">Transmembrane helix</keyword>
<proteinExistence type="predicted"/>
<keyword evidence="3" id="KW-0732">Signal</keyword>
<name>A0A1I4A2S7_9BACT</name>
<feature type="transmembrane region" description="Helical" evidence="2">
    <location>
        <begin position="79"/>
        <end position="103"/>
    </location>
</feature>
<organism evidence="4 5">
    <name type="scientific">Desulfomicrobium apsheronum</name>
    <dbReference type="NCBI Taxonomy" id="52560"/>
    <lineage>
        <taxon>Bacteria</taxon>
        <taxon>Pseudomonadati</taxon>
        <taxon>Thermodesulfobacteriota</taxon>
        <taxon>Desulfovibrionia</taxon>
        <taxon>Desulfovibrionales</taxon>
        <taxon>Desulfomicrobiaceae</taxon>
        <taxon>Desulfomicrobium</taxon>
    </lineage>
</organism>
<feature type="transmembrane region" description="Helical" evidence="2">
    <location>
        <begin position="109"/>
        <end position="129"/>
    </location>
</feature>
<dbReference type="Proteomes" id="UP000198635">
    <property type="component" value="Unassembled WGS sequence"/>
</dbReference>
<protein>
    <recommendedName>
        <fullName evidence="6">Vitamin K epoxide reductase family protein</fullName>
    </recommendedName>
</protein>
<feature type="region of interest" description="Disordered" evidence="1">
    <location>
        <begin position="317"/>
        <end position="336"/>
    </location>
</feature>
<keyword evidence="5" id="KW-1185">Reference proteome</keyword>
<feature type="transmembrane region" description="Helical" evidence="2">
    <location>
        <begin position="54"/>
        <end position="72"/>
    </location>
</feature>
<dbReference type="EMBL" id="FORX01000029">
    <property type="protein sequence ID" value="SFK50692.1"/>
    <property type="molecule type" value="Genomic_DNA"/>
</dbReference>
<evidence type="ECO:0008006" key="6">
    <source>
        <dbReference type="Google" id="ProtNLM"/>
    </source>
</evidence>
<dbReference type="AlphaFoldDB" id="A0A1I4A2S7"/>
<dbReference type="RefSeq" id="WP_092379445.1">
    <property type="nucleotide sequence ID" value="NZ_FORX01000029.1"/>
</dbReference>
<feature type="signal peptide" evidence="3">
    <location>
        <begin position="1"/>
        <end position="22"/>
    </location>
</feature>